<keyword evidence="12 17" id="KW-0378">Hydrolase</keyword>
<feature type="binding site" evidence="14">
    <location>
        <position position="207"/>
    </location>
    <ligand>
        <name>NADP(+)</name>
        <dbReference type="ChEBI" id="CHEBI:58349"/>
    </ligand>
</feature>
<dbReference type="Proteomes" id="UP000273982">
    <property type="component" value="Chromosome"/>
</dbReference>
<comment type="pathway">
    <text evidence="2 12">Cofactor biosynthesis; riboflavin biosynthesis; 5-amino-6-(D-ribitylamino)uracil from GTP: step 2/4.</text>
</comment>
<evidence type="ECO:0000313" key="18">
    <source>
        <dbReference type="Proteomes" id="UP000273982"/>
    </source>
</evidence>
<evidence type="ECO:0000256" key="15">
    <source>
        <dbReference type="PIRSR" id="PIRSR006769-3"/>
    </source>
</evidence>
<dbReference type="InterPro" id="IPR002125">
    <property type="entry name" value="CMP_dCMP_dom"/>
</dbReference>
<feature type="binding site" evidence="15">
    <location>
        <position position="94"/>
    </location>
    <ligand>
        <name>Zn(2+)</name>
        <dbReference type="ChEBI" id="CHEBI:29105"/>
        <note>catalytic</note>
    </ligand>
</feature>
<comment type="similarity">
    <text evidence="4 12">In the N-terminal section; belongs to the cytidine and deoxycytidylate deaminase family.</text>
</comment>
<comment type="cofactor">
    <cofactor evidence="12 15">
        <name>Zn(2+)</name>
        <dbReference type="ChEBI" id="CHEBI:29105"/>
    </cofactor>
    <text evidence="12 15">Binds 1 zinc ion.</text>
</comment>
<evidence type="ECO:0000256" key="12">
    <source>
        <dbReference type="PIRNR" id="PIRNR006769"/>
    </source>
</evidence>
<dbReference type="Pfam" id="PF00383">
    <property type="entry name" value="dCMP_cyt_deam_1"/>
    <property type="match status" value="1"/>
</dbReference>
<gene>
    <name evidence="17" type="primary">ribD</name>
    <name evidence="17" type="ORF">EHO51_08095</name>
</gene>
<keyword evidence="7 12" id="KW-0479">Metal-binding</keyword>
<dbReference type="InterPro" id="IPR050765">
    <property type="entry name" value="Riboflavin_Biosynth_HTPR"/>
</dbReference>
<evidence type="ECO:0000256" key="8">
    <source>
        <dbReference type="ARBA" id="ARBA00022833"/>
    </source>
</evidence>
<dbReference type="InterPro" id="IPR002734">
    <property type="entry name" value="RibDG_C"/>
</dbReference>
<evidence type="ECO:0000256" key="10">
    <source>
        <dbReference type="ARBA" id="ARBA00023002"/>
    </source>
</evidence>
<dbReference type="InterPro" id="IPR016193">
    <property type="entry name" value="Cytidine_deaminase-like"/>
</dbReference>
<evidence type="ECO:0000256" key="14">
    <source>
        <dbReference type="PIRSR" id="PIRSR006769-2"/>
    </source>
</evidence>
<evidence type="ECO:0000256" key="5">
    <source>
        <dbReference type="ARBA" id="ARBA00007417"/>
    </source>
</evidence>
<dbReference type="KEGG" id="mros:EHO51_08095"/>
<evidence type="ECO:0000256" key="6">
    <source>
        <dbReference type="ARBA" id="ARBA00022619"/>
    </source>
</evidence>
<evidence type="ECO:0000256" key="1">
    <source>
        <dbReference type="ARBA" id="ARBA00002151"/>
    </source>
</evidence>
<dbReference type="CDD" id="cd01284">
    <property type="entry name" value="Riboflavin_deaminase-reductase"/>
    <property type="match status" value="1"/>
</dbReference>
<keyword evidence="11" id="KW-0511">Multifunctional enzyme</keyword>
<dbReference type="Gene3D" id="3.40.140.10">
    <property type="entry name" value="Cytidine Deaminase, domain 2"/>
    <property type="match status" value="1"/>
</dbReference>
<feature type="binding site" evidence="14">
    <location>
        <position position="218"/>
    </location>
    <ligand>
        <name>substrate</name>
    </ligand>
</feature>
<dbReference type="InterPro" id="IPR024072">
    <property type="entry name" value="DHFR-like_dom_sf"/>
</dbReference>
<organism evidence="17 18">
    <name type="scientific">Methylocystis rosea</name>
    <dbReference type="NCBI Taxonomy" id="173366"/>
    <lineage>
        <taxon>Bacteria</taxon>
        <taxon>Pseudomonadati</taxon>
        <taxon>Pseudomonadota</taxon>
        <taxon>Alphaproteobacteria</taxon>
        <taxon>Hyphomicrobiales</taxon>
        <taxon>Methylocystaceae</taxon>
        <taxon>Methylocystis</taxon>
    </lineage>
</organism>
<dbReference type="Gene3D" id="3.40.430.10">
    <property type="entry name" value="Dihydrofolate Reductase, subunit A"/>
    <property type="match status" value="1"/>
</dbReference>
<dbReference type="PROSITE" id="PS51747">
    <property type="entry name" value="CYT_DCMP_DEAMINASES_2"/>
    <property type="match status" value="1"/>
</dbReference>
<dbReference type="UniPathway" id="UPA00275">
    <property type="reaction ID" value="UER00401"/>
</dbReference>
<comment type="similarity">
    <text evidence="5 12">In the C-terminal section; belongs to the HTP reductase family.</text>
</comment>
<dbReference type="GO" id="GO:0008703">
    <property type="term" value="F:5-amino-6-(5-phosphoribosylamino)uracil reductase activity"/>
    <property type="evidence" value="ECO:0007669"/>
    <property type="project" value="UniProtKB-EC"/>
</dbReference>
<dbReference type="PIRSF" id="PIRSF006769">
    <property type="entry name" value="RibD"/>
    <property type="match status" value="1"/>
</dbReference>
<dbReference type="PROSITE" id="PS00903">
    <property type="entry name" value="CYT_DCMP_DEAMINASES_1"/>
    <property type="match status" value="1"/>
</dbReference>
<dbReference type="EC" id="1.1.1.193" evidence="12"/>
<dbReference type="EC" id="3.5.4.26" evidence="12"/>
<evidence type="ECO:0000256" key="4">
    <source>
        <dbReference type="ARBA" id="ARBA00005259"/>
    </source>
</evidence>
<evidence type="ECO:0000259" key="16">
    <source>
        <dbReference type="PROSITE" id="PS51747"/>
    </source>
</evidence>
<feature type="binding site" evidence="14">
    <location>
        <position position="195"/>
    </location>
    <ligand>
        <name>NADP(+)</name>
        <dbReference type="ChEBI" id="CHEBI:58349"/>
    </ligand>
</feature>
<comment type="catalytic activity">
    <reaction evidence="12">
        <text>2,5-diamino-6-hydroxy-4-(5-phosphoribosylamino)-pyrimidine + H2O + H(+) = 5-amino-6-(5-phospho-D-ribosylamino)uracil + NH4(+)</text>
        <dbReference type="Rhea" id="RHEA:21868"/>
        <dbReference type="ChEBI" id="CHEBI:15377"/>
        <dbReference type="ChEBI" id="CHEBI:15378"/>
        <dbReference type="ChEBI" id="CHEBI:28938"/>
        <dbReference type="ChEBI" id="CHEBI:58453"/>
        <dbReference type="ChEBI" id="CHEBI:58614"/>
        <dbReference type="EC" id="3.5.4.26"/>
    </reaction>
</comment>
<feature type="domain" description="CMP/dCMP-type deaminase" evidence="16">
    <location>
        <begin position="11"/>
        <end position="125"/>
    </location>
</feature>
<name>A0A3G8M5M1_9HYPH</name>
<evidence type="ECO:0000313" key="17">
    <source>
        <dbReference type="EMBL" id="AZG76685.1"/>
    </source>
</evidence>
<reference evidence="17 18" key="1">
    <citation type="submission" date="2018-11" db="EMBL/GenBank/DDBJ databases">
        <title>Genome squencing of methanotrophic bacteria isolated from alkaline groundwater in Korea.</title>
        <authorList>
            <person name="Nguyen L.N."/>
        </authorList>
    </citation>
    <scope>NUCLEOTIDE SEQUENCE [LARGE SCALE GENOMIC DNA]</scope>
    <source>
        <strain evidence="17 18">GW6</strain>
    </source>
</reference>
<feature type="binding site" evidence="14">
    <location>
        <position position="211"/>
    </location>
    <ligand>
        <name>NADP(+)</name>
        <dbReference type="ChEBI" id="CHEBI:58349"/>
    </ligand>
</feature>
<feature type="binding site" evidence="14">
    <location>
        <position position="164"/>
    </location>
    <ligand>
        <name>NADP(+)</name>
        <dbReference type="ChEBI" id="CHEBI:58349"/>
    </ligand>
</feature>
<dbReference type="InterPro" id="IPR016192">
    <property type="entry name" value="APOBEC/CMP_deaminase_Zn-bd"/>
</dbReference>
<dbReference type="RefSeq" id="WP_124738457.1">
    <property type="nucleotide sequence ID" value="NZ_CP034086.1"/>
</dbReference>
<dbReference type="GO" id="GO:0009231">
    <property type="term" value="P:riboflavin biosynthetic process"/>
    <property type="evidence" value="ECO:0007669"/>
    <property type="project" value="UniProtKB-UniPathway"/>
</dbReference>
<keyword evidence="10 12" id="KW-0560">Oxidoreductase</keyword>
<evidence type="ECO:0000256" key="9">
    <source>
        <dbReference type="ARBA" id="ARBA00022857"/>
    </source>
</evidence>
<dbReference type="PANTHER" id="PTHR38011:SF7">
    <property type="entry name" value="2,5-DIAMINO-6-RIBOSYLAMINO-4(3H)-PYRIMIDINONE 5'-PHOSPHATE REDUCTASE"/>
    <property type="match status" value="1"/>
</dbReference>
<feature type="binding site" evidence="15">
    <location>
        <position position="85"/>
    </location>
    <ligand>
        <name>Zn(2+)</name>
        <dbReference type="ChEBI" id="CHEBI:29105"/>
        <note>catalytic</note>
    </ligand>
</feature>
<protein>
    <recommendedName>
        <fullName evidence="12">Riboflavin biosynthesis protein RibD</fullName>
    </recommendedName>
    <domain>
        <recommendedName>
            <fullName evidence="12">Diaminohydroxyphosphoribosylaminopyrimidine deaminase</fullName>
            <shortName evidence="12">DRAP deaminase</shortName>
            <ecNumber evidence="12">3.5.4.26</ecNumber>
        </recommendedName>
        <alternativeName>
            <fullName evidence="12">Riboflavin-specific deaminase</fullName>
        </alternativeName>
    </domain>
    <domain>
        <recommendedName>
            <fullName evidence="12">5-amino-6-(5-phosphoribosylamino)uracil reductase</fullName>
            <ecNumber evidence="12">1.1.1.193</ecNumber>
        </recommendedName>
        <alternativeName>
            <fullName evidence="12">HTP reductase</fullName>
        </alternativeName>
    </domain>
</protein>
<feature type="binding site" evidence="15">
    <location>
        <position position="60"/>
    </location>
    <ligand>
        <name>Zn(2+)</name>
        <dbReference type="ChEBI" id="CHEBI:29105"/>
        <note>catalytic</note>
    </ligand>
</feature>
<dbReference type="SUPFAM" id="SSF53597">
    <property type="entry name" value="Dihydrofolate reductase-like"/>
    <property type="match status" value="1"/>
</dbReference>
<accession>A0A3G8M5M1</accession>
<dbReference type="GO" id="GO:0008270">
    <property type="term" value="F:zinc ion binding"/>
    <property type="evidence" value="ECO:0007669"/>
    <property type="project" value="InterPro"/>
</dbReference>
<keyword evidence="8 12" id="KW-0862">Zinc</keyword>
<keyword evidence="6 12" id="KW-0686">Riboflavin biosynthesis</keyword>
<evidence type="ECO:0000256" key="13">
    <source>
        <dbReference type="PIRSR" id="PIRSR006769-1"/>
    </source>
</evidence>
<evidence type="ECO:0000256" key="7">
    <source>
        <dbReference type="ARBA" id="ARBA00022723"/>
    </source>
</evidence>
<feature type="binding site" evidence="14">
    <location>
        <position position="307"/>
    </location>
    <ligand>
        <name>substrate</name>
    </ligand>
</feature>
<comment type="pathway">
    <text evidence="3 12">Cofactor biosynthesis; riboflavin biosynthesis; 5-amino-6-(D-ribitylamino)uracil from GTP: step 3/4.</text>
</comment>
<dbReference type="EMBL" id="CP034086">
    <property type="protein sequence ID" value="AZG76685.1"/>
    <property type="molecule type" value="Genomic_DNA"/>
</dbReference>
<dbReference type="NCBIfam" id="TIGR00326">
    <property type="entry name" value="eubact_ribD"/>
    <property type="match status" value="1"/>
</dbReference>
<keyword evidence="9 12" id="KW-0521">NADP</keyword>
<comment type="function">
    <text evidence="1 12">Converts 2,5-diamino-6-(ribosylamino)-4(3h)-pyrimidinone 5'-phosphate into 5-amino-6-(ribosylamino)-2,4(1h,3h)-pyrimidinedione 5'-phosphate.</text>
</comment>
<dbReference type="SUPFAM" id="SSF53927">
    <property type="entry name" value="Cytidine deaminase-like"/>
    <property type="match status" value="1"/>
</dbReference>
<dbReference type="AlphaFoldDB" id="A0A3G8M5M1"/>
<dbReference type="Pfam" id="PF01872">
    <property type="entry name" value="RibD_C"/>
    <property type="match status" value="1"/>
</dbReference>
<dbReference type="PANTHER" id="PTHR38011">
    <property type="entry name" value="DIHYDROFOLATE REDUCTASE FAMILY PROTEIN (AFU_ORTHOLOGUE AFUA_8G06820)"/>
    <property type="match status" value="1"/>
</dbReference>
<feature type="binding site" evidence="14">
    <location>
        <begin position="309"/>
        <end position="315"/>
    </location>
    <ligand>
        <name>NADP(+)</name>
        <dbReference type="ChEBI" id="CHEBI:58349"/>
    </ligand>
</feature>
<dbReference type="InterPro" id="IPR004794">
    <property type="entry name" value="Eubact_RibD"/>
</dbReference>
<evidence type="ECO:0000256" key="2">
    <source>
        <dbReference type="ARBA" id="ARBA00004882"/>
    </source>
</evidence>
<evidence type="ECO:0000256" key="11">
    <source>
        <dbReference type="ARBA" id="ARBA00023268"/>
    </source>
</evidence>
<dbReference type="GO" id="GO:0008835">
    <property type="term" value="F:diaminohydroxyphosphoribosylaminopyrimidine deaminase activity"/>
    <property type="evidence" value="ECO:0007669"/>
    <property type="project" value="UniProtKB-EC"/>
</dbReference>
<feature type="active site" description="Proton donor" evidence="13">
    <location>
        <position position="62"/>
    </location>
</feature>
<proteinExistence type="inferred from homology"/>
<sequence>MTIHEAFPQTATDDAYMAAALALGRRNLGRTAPNPAVGALLVRDGVVIARGWTAPGGRPHAEAIAMAAAGEAARGATLYVTLEPCAHHGATPPCVNSIIAGGVARVVTALEDPDPRVSGDGFARLREAGVDVLIGPGAAAARADHLGHILRVTRRRPMITLKLARTADGYAAGAAHDPRLHITGPIADAFTHVQRSLHDAIMIGGGTARDDDPLMTVRLPGMQQCKPLRVVLDEKLSLSPRSRLASTAREMPLLVIAGAAVADEAAKAFEDATGAEVVRIAMRDGLLDLTSALRLLADRGVTRVFSEGGPRVAESLLAADLADEVILHTAVKPLGRAGRPALTPAARAALDDDSRYRLIETRALGADTMTRYARVD</sequence>
<evidence type="ECO:0000256" key="3">
    <source>
        <dbReference type="ARBA" id="ARBA00004910"/>
    </source>
</evidence>
<comment type="catalytic activity">
    <reaction evidence="12">
        <text>5-amino-6-(5-phospho-D-ribitylamino)uracil + NADP(+) = 5-amino-6-(5-phospho-D-ribosylamino)uracil + NADPH + H(+)</text>
        <dbReference type="Rhea" id="RHEA:17845"/>
        <dbReference type="ChEBI" id="CHEBI:15378"/>
        <dbReference type="ChEBI" id="CHEBI:57783"/>
        <dbReference type="ChEBI" id="CHEBI:58349"/>
        <dbReference type="ChEBI" id="CHEBI:58421"/>
        <dbReference type="ChEBI" id="CHEBI:58453"/>
        <dbReference type="EC" id="1.1.1.193"/>
    </reaction>
</comment>